<feature type="transmembrane region" description="Helical" evidence="1">
    <location>
        <begin position="344"/>
        <end position="362"/>
    </location>
</feature>
<evidence type="ECO:0000313" key="2">
    <source>
        <dbReference type="EMBL" id="OUQ05280.1"/>
    </source>
</evidence>
<dbReference type="AlphaFoldDB" id="A0A1Y4QBS4"/>
<comment type="caution">
    <text evidence="2">The sequence shown here is derived from an EMBL/GenBank/DDBJ whole genome shotgun (WGS) entry which is preliminary data.</text>
</comment>
<feature type="transmembrane region" description="Helical" evidence="1">
    <location>
        <begin position="89"/>
        <end position="109"/>
    </location>
</feature>
<evidence type="ECO:0000256" key="1">
    <source>
        <dbReference type="SAM" id="Phobius"/>
    </source>
</evidence>
<proteinExistence type="predicted"/>
<gene>
    <name evidence="2" type="ORF">B5E91_06410</name>
</gene>
<feature type="transmembrane region" description="Helical" evidence="1">
    <location>
        <begin position="130"/>
        <end position="152"/>
    </location>
</feature>
<organism evidence="2 3">
    <name type="scientific">Thomasclavelia spiroformis</name>
    <dbReference type="NCBI Taxonomy" id="29348"/>
    <lineage>
        <taxon>Bacteria</taxon>
        <taxon>Bacillati</taxon>
        <taxon>Bacillota</taxon>
        <taxon>Erysipelotrichia</taxon>
        <taxon>Erysipelotrichales</taxon>
        <taxon>Coprobacillaceae</taxon>
        <taxon>Thomasclavelia</taxon>
    </lineage>
</organism>
<feature type="transmembrane region" description="Helical" evidence="1">
    <location>
        <begin position="61"/>
        <end position="83"/>
    </location>
</feature>
<dbReference type="RefSeq" id="WP_087256174.1">
    <property type="nucleotide sequence ID" value="NZ_CALURN010000009.1"/>
</dbReference>
<name>A0A1Y4QBS4_9FIRM</name>
<feature type="transmembrane region" description="Helical" evidence="1">
    <location>
        <begin position="493"/>
        <end position="514"/>
    </location>
</feature>
<sequence length="525" mass="60713">MLKTFWIAFKLKITYRVNTIIYSLKQLPLIKRILPASLYASNILKRIAYVISMLWEIIEIFLYKGLYLGIFLIVPIMLARIDISLQPTFFVHILLFLTIAGAVSNNRLFDPSRDKYYAIILMKMDATKYTVTNYLYELLKIVIGFLGFLIYANIVFDFPLYLCLLAPLALCGAKIISGCYSLYQYKAKGKIRNENSPVKAVWTTIGICWLLAYLPFITGFVLPLSVGIIILIIMSLGICGFSYIYHFSLYRPMYQVLLGQKFSAINVSIKQITNDTYLKSISSDASITSKKKGYAYFNELFVKRHQKLLWRSAKRITVFALGLLIAAIIALLSFPNTHPQMNKMLLNFLPYFVFIIYSFNSGKSVVQAMFRNCDHSMLTYSFYRRKDVIISLFYLRLRDVICINLMPASIIAIGLPILLYITDKNTDPWIYLIVFICIIATSIFFSIHYLTCYYLLQPYNSMTETKSSTYNVIMSLTYLICFAFIYLRMNAFVFGLIMIAFCVIYIIIASILVYRYASKTFRLRQ</sequence>
<feature type="transmembrane region" description="Helical" evidence="1">
    <location>
        <begin position="468"/>
        <end position="487"/>
    </location>
</feature>
<dbReference type="EMBL" id="NFLB01000006">
    <property type="protein sequence ID" value="OUQ05280.1"/>
    <property type="molecule type" value="Genomic_DNA"/>
</dbReference>
<feature type="transmembrane region" description="Helical" evidence="1">
    <location>
        <begin position="224"/>
        <end position="245"/>
    </location>
</feature>
<reference evidence="3" key="1">
    <citation type="submission" date="2017-04" db="EMBL/GenBank/DDBJ databases">
        <title>Function of individual gut microbiota members based on whole genome sequencing of pure cultures obtained from chicken caecum.</title>
        <authorList>
            <person name="Medvecky M."/>
            <person name="Cejkova D."/>
            <person name="Polansky O."/>
            <person name="Karasova D."/>
            <person name="Kubasova T."/>
            <person name="Cizek A."/>
            <person name="Rychlik I."/>
        </authorList>
    </citation>
    <scope>NUCLEOTIDE SEQUENCE [LARGE SCALE GENOMIC DNA]</scope>
    <source>
        <strain evidence="3">An149</strain>
    </source>
</reference>
<keyword evidence="1" id="KW-0812">Transmembrane</keyword>
<keyword evidence="1" id="KW-1133">Transmembrane helix</keyword>
<feature type="transmembrane region" description="Helical" evidence="1">
    <location>
        <begin position="428"/>
        <end position="456"/>
    </location>
</feature>
<evidence type="ECO:0000313" key="3">
    <source>
        <dbReference type="Proteomes" id="UP000196258"/>
    </source>
</evidence>
<feature type="transmembrane region" description="Helical" evidence="1">
    <location>
        <begin position="313"/>
        <end position="332"/>
    </location>
</feature>
<feature type="transmembrane region" description="Helical" evidence="1">
    <location>
        <begin position="400"/>
        <end position="422"/>
    </location>
</feature>
<keyword evidence="1" id="KW-0472">Membrane</keyword>
<feature type="transmembrane region" description="Helical" evidence="1">
    <location>
        <begin position="158"/>
        <end position="180"/>
    </location>
</feature>
<dbReference type="Proteomes" id="UP000196258">
    <property type="component" value="Unassembled WGS sequence"/>
</dbReference>
<protein>
    <submittedName>
        <fullName evidence="2">Uncharacterized protein</fullName>
    </submittedName>
</protein>
<feature type="transmembrane region" description="Helical" evidence="1">
    <location>
        <begin position="200"/>
        <end position="218"/>
    </location>
</feature>
<accession>A0A1Y4QBS4</accession>